<reference evidence="2" key="1">
    <citation type="journal article" date="2020" name="Stud. Mycol.">
        <title>101 Dothideomycetes genomes: a test case for predicting lifestyles and emergence of pathogens.</title>
        <authorList>
            <person name="Haridas S."/>
            <person name="Albert R."/>
            <person name="Binder M."/>
            <person name="Bloem J."/>
            <person name="Labutti K."/>
            <person name="Salamov A."/>
            <person name="Andreopoulos B."/>
            <person name="Baker S."/>
            <person name="Barry K."/>
            <person name="Bills G."/>
            <person name="Bluhm B."/>
            <person name="Cannon C."/>
            <person name="Castanera R."/>
            <person name="Culley D."/>
            <person name="Daum C."/>
            <person name="Ezra D."/>
            <person name="Gonzalez J."/>
            <person name="Henrissat B."/>
            <person name="Kuo A."/>
            <person name="Liang C."/>
            <person name="Lipzen A."/>
            <person name="Lutzoni F."/>
            <person name="Magnuson J."/>
            <person name="Mondo S."/>
            <person name="Nolan M."/>
            <person name="Ohm R."/>
            <person name="Pangilinan J."/>
            <person name="Park H.-J."/>
            <person name="Ramirez L."/>
            <person name="Alfaro M."/>
            <person name="Sun H."/>
            <person name="Tritt A."/>
            <person name="Yoshinaga Y."/>
            <person name="Zwiers L.-H."/>
            <person name="Turgeon B."/>
            <person name="Goodwin S."/>
            <person name="Spatafora J."/>
            <person name="Crous P."/>
            <person name="Grigoriev I."/>
        </authorList>
    </citation>
    <scope>NUCLEOTIDE SEQUENCE</scope>
    <source>
        <strain evidence="2">CBS 133067</strain>
    </source>
</reference>
<keyword evidence="1" id="KW-1133">Transmembrane helix</keyword>
<dbReference type="EMBL" id="ML978127">
    <property type="protein sequence ID" value="KAF2097664.1"/>
    <property type="molecule type" value="Genomic_DNA"/>
</dbReference>
<gene>
    <name evidence="2" type="ORF">NA57DRAFT_76476</name>
</gene>
<sequence length="256" mass="28301">MGIKRAQPAQDKAGERISLNTLERGESLPSYPADIDNWPLIPEPVAAPEARRVHSNENLPINEHADDVSIQSNQVGANRRHGWRDLPIAARVNYVLTILLMSTSLILVIVFGLRIADKPYEWRAAHPFVTAYLSDNRRTTAVALAFVLLSLLTIVEYIVTRERGQRGGQVRTVRIAGMDVNVWLSWVFLRALLAYEIVSVLVPLSALVSQEKGTIMHAGAAAKMLGGGAGKVWVSDTTAFWGDALRYDLGRYAQTF</sequence>
<feature type="transmembrane region" description="Helical" evidence="1">
    <location>
        <begin position="141"/>
        <end position="159"/>
    </location>
</feature>
<organism evidence="2 3">
    <name type="scientific">Rhizodiscina lignyota</name>
    <dbReference type="NCBI Taxonomy" id="1504668"/>
    <lineage>
        <taxon>Eukaryota</taxon>
        <taxon>Fungi</taxon>
        <taxon>Dikarya</taxon>
        <taxon>Ascomycota</taxon>
        <taxon>Pezizomycotina</taxon>
        <taxon>Dothideomycetes</taxon>
        <taxon>Pleosporomycetidae</taxon>
        <taxon>Aulographales</taxon>
        <taxon>Rhizodiscinaceae</taxon>
        <taxon>Rhizodiscina</taxon>
    </lineage>
</organism>
<accession>A0A9P4IBG8</accession>
<name>A0A9P4IBG8_9PEZI</name>
<dbReference type="AlphaFoldDB" id="A0A9P4IBG8"/>
<evidence type="ECO:0000313" key="3">
    <source>
        <dbReference type="Proteomes" id="UP000799772"/>
    </source>
</evidence>
<proteinExistence type="predicted"/>
<dbReference type="Proteomes" id="UP000799772">
    <property type="component" value="Unassembled WGS sequence"/>
</dbReference>
<keyword evidence="3" id="KW-1185">Reference proteome</keyword>
<keyword evidence="1" id="KW-0812">Transmembrane</keyword>
<feature type="transmembrane region" description="Helical" evidence="1">
    <location>
        <begin position="94"/>
        <end position="116"/>
    </location>
</feature>
<comment type="caution">
    <text evidence="2">The sequence shown here is derived from an EMBL/GenBank/DDBJ whole genome shotgun (WGS) entry which is preliminary data.</text>
</comment>
<keyword evidence="1" id="KW-0472">Membrane</keyword>
<evidence type="ECO:0000313" key="2">
    <source>
        <dbReference type="EMBL" id="KAF2097664.1"/>
    </source>
</evidence>
<evidence type="ECO:0000256" key="1">
    <source>
        <dbReference type="SAM" id="Phobius"/>
    </source>
</evidence>
<protein>
    <submittedName>
        <fullName evidence="2">Uncharacterized protein</fullName>
    </submittedName>
</protein>
<feature type="transmembrane region" description="Helical" evidence="1">
    <location>
        <begin position="180"/>
        <end position="202"/>
    </location>
</feature>